<dbReference type="InterPro" id="IPR013107">
    <property type="entry name" value="Acyl-CoA_DH_C"/>
</dbReference>
<dbReference type="Gene3D" id="1.20.140.10">
    <property type="entry name" value="Butyryl-CoA Dehydrogenase, subunit A, domain 3"/>
    <property type="match status" value="1"/>
</dbReference>
<dbReference type="Proteomes" id="UP000198749">
    <property type="component" value="Unassembled WGS sequence"/>
</dbReference>
<dbReference type="GO" id="GO:0003995">
    <property type="term" value="F:acyl-CoA dehydrogenase activity"/>
    <property type="evidence" value="ECO:0007669"/>
    <property type="project" value="TreeGrafter"/>
</dbReference>
<dbReference type="Gene3D" id="1.10.540.10">
    <property type="entry name" value="Acyl-CoA dehydrogenase/oxidase, N-terminal domain"/>
    <property type="match status" value="1"/>
</dbReference>
<gene>
    <name evidence="3" type="ORF">SAMN03080615_01219</name>
</gene>
<dbReference type="OrthoDB" id="7316074at2"/>
<dbReference type="PANTHER" id="PTHR48083:SF19">
    <property type="entry name" value="FLAVIN-DEPENDENT MONOOXYGENASE, OXYGENASE SUBUNIT HSAA"/>
    <property type="match status" value="1"/>
</dbReference>
<feature type="domain" description="Acyl-CoA dehydrogenase C-terminal" evidence="2">
    <location>
        <begin position="238"/>
        <end position="369"/>
    </location>
</feature>
<protein>
    <submittedName>
        <fullName evidence="3">Acyl-CoA dehydrogenase</fullName>
    </submittedName>
</protein>
<dbReference type="GO" id="GO:0033539">
    <property type="term" value="P:fatty acid beta-oxidation using acyl-CoA dehydrogenase"/>
    <property type="evidence" value="ECO:0007669"/>
    <property type="project" value="TreeGrafter"/>
</dbReference>
<evidence type="ECO:0000313" key="3">
    <source>
        <dbReference type="EMBL" id="SEQ36378.1"/>
    </source>
</evidence>
<name>A0A1H9FGB7_9GAMM</name>
<dbReference type="InterPro" id="IPR036250">
    <property type="entry name" value="AcylCo_DH-like_C"/>
</dbReference>
<dbReference type="GO" id="GO:0050660">
    <property type="term" value="F:flavin adenine dinucleotide binding"/>
    <property type="evidence" value="ECO:0007669"/>
    <property type="project" value="InterPro"/>
</dbReference>
<dbReference type="PANTHER" id="PTHR48083">
    <property type="entry name" value="MEDIUM-CHAIN SPECIFIC ACYL-COA DEHYDROGENASE, MITOCHONDRIAL-RELATED"/>
    <property type="match status" value="1"/>
</dbReference>
<dbReference type="PIRSF" id="PIRSF016578">
    <property type="entry name" value="HsaA"/>
    <property type="match status" value="1"/>
</dbReference>
<dbReference type="Gene3D" id="2.40.110.10">
    <property type="entry name" value="Butyryl-CoA Dehydrogenase, subunit A, domain 2"/>
    <property type="match status" value="1"/>
</dbReference>
<dbReference type="GO" id="GO:0005737">
    <property type="term" value="C:cytoplasm"/>
    <property type="evidence" value="ECO:0007669"/>
    <property type="project" value="TreeGrafter"/>
</dbReference>
<dbReference type="CDD" id="cd01159">
    <property type="entry name" value="NcnH"/>
    <property type="match status" value="1"/>
</dbReference>
<evidence type="ECO:0000259" key="2">
    <source>
        <dbReference type="Pfam" id="PF08028"/>
    </source>
</evidence>
<dbReference type="Pfam" id="PF08028">
    <property type="entry name" value="Acyl-CoA_dh_2"/>
    <property type="match status" value="1"/>
</dbReference>
<sequence>MQRPNPMLDELKKILPAIAANAVEAEKLRQVPEENIRLLKSIKLHRALQPKAYGGLELSLPEVTDCVAALAGACGGTAWAFSLLITHSHQMAMFSKQAQDEFWGEDPDAVASSSIAPFGKTEECEGGVIFNGDMRWSSGCDHAQWAILGFLRDNKETGEKDYCFGVVPASDYEIEDDWYSAGMKPSGTKTLKIKPNTFIPEHRIERAKAMMSGQSTGFGLYPDSKIYYTPYRPYFACGFAAMALGIAERMLTVYKEMTQNRTRAYTLASSGKEIPPLMRLAESTHQVAAARAFMEKTWDEHKEFGEQKRYPTDAELAFWRTNQAYAIKMCCEAVNRLFEVAGGSTWIHDNEIQRLWRDCNMTAAHAYTDYDVCKQILGRSLMGMEPDPTMV</sequence>
<dbReference type="GO" id="GO:0016712">
    <property type="term" value="F:oxidoreductase activity, acting on paired donors, with incorporation or reduction of molecular oxygen, reduced flavin or flavoprotein as one donor, and incorporation of one atom of oxygen"/>
    <property type="evidence" value="ECO:0007669"/>
    <property type="project" value="TreeGrafter"/>
</dbReference>
<dbReference type="InterPro" id="IPR037069">
    <property type="entry name" value="AcylCoA_DH/ox_N_sf"/>
</dbReference>
<dbReference type="AlphaFoldDB" id="A0A1H9FGB7"/>
<dbReference type="SUPFAM" id="SSF47203">
    <property type="entry name" value="Acyl-CoA dehydrogenase C-terminal domain-like"/>
    <property type="match status" value="1"/>
</dbReference>
<keyword evidence="1" id="KW-0560">Oxidoreductase</keyword>
<dbReference type="InterPro" id="IPR046373">
    <property type="entry name" value="Acyl-CoA_Oxase/DH_mid-dom_sf"/>
</dbReference>
<accession>A0A1H9FGB7</accession>
<proteinExistence type="predicted"/>
<dbReference type="InterPro" id="IPR009100">
    <property type="entry name" value="AcylCoA_DH/oxidase_NM_dom_sf"/>
</dbReference>
<keyword evidence="4" id="KW-1185">Reference proteome</keyword>
<dbReference type="InterPro" id="IPR050741">
    <property type="entry name" value="Acyl-CoA_dehydrogenase"/>
</dbReference>
<reference evidence="4" key="1">
    <citation type="submission" date="2016-10" db="EMBL/GenBank/DDBJ databases">
        <authorList>
            <person name="Varghese N."/>
            <person name="Submissions S."/>
        </authorList>
    </citation>
    <scope>NUCLEOTIDE SEQUENCE [LARGE SCALE GENOMIC DNA]</scope>
    <source>
        <strain evidence="4">DSM 18887</strain>
    </source>
</reference>
<evidence type="ECO:0000256" key="1">
    <source>
        <dbReference type="ARBA" id="ARBA00023002"/>
    </source>
</evidence>
<dbReference type="EMBL" id="FOGB01000003">
    <property type="protein sequence ID" value="SEQ36378.1"/>
    <property type="molecule type" value="Genomic_DNA"/>
</dbReference>
<dbReference type="STRING" id="355243.SAMN03080615_01219"/>
<evidence type="ECO:0000313" key="4">
    <source>
        <dbReference type="Proteomes" id="UP000198749"/>
    </source>
</evidence>
<organism evidence="3 4">
    <name type="scientific">Amphritea atlantica</name>
    <dbReference type="NCBI Taxonomy" id="355243"/>
    <lineage>
        <taxon>Bacteria</taxon>
        <taxon>Pseudomonadati</taxon>
        <taxon>Pseudomonadota</taxon>
        <taxon>Gammaproteobacteria</taxon>
        <taxon>Oceanospirillales</taxon>
        <taxon>Oceanospirillaceae</taxon>
        <taxon>Amphritea</taxon>
    </lineage>
</organism>
<dbReference type="SUPFAM" id="SSF56645">
    <property type="entry name" value="Acyl-CoA dehydrogenase NM domain-like"/>
    <property type="match status" value="1"/>
</dbReference>
<dbReference type="NCBIfam" id="NF045920">
    <property type="entry name" value="HphnlacHdxOX"/>
    <property type="match status" value="1"/>
</dbReference>
<dbReference type="RefSeq" id="WP_091355385.1">
    <property type="nucleotide sequence ID" value="NZ_AP025284.1"/>
</dbReference>